<dbReference type="Proteomes" id="UP000736583">
    <property type="component" value="Unassembled WGS sequence"/>
</dbReference>
<dbReference type="GO" id="GO:0005840">
    <property type="term" value="C:ribosome"/>
    <property type="evidence" value="ECO:0007669"/>
    <property type="project" value="UniProtKB-KW"/>
</dbReference>
<evidence type="ECO:0000313" key="4">
    <source>
        <dbReference type="Proteomes" id="UP000736583"/>
    </source>
</evidence>
<organism evidence="3 4">
    <name type="scientific">Clostridium simiarum</name>
    <dbReference type="NCBI Taxonomy" id="2841506"/>
    <lineage>
        <taxon>Bacteria</taxon>
        <taxon>Bacillati</taxon>
        <taxon>Bacillota</taxon>
        <taxon>Clostridia</taxon>
        <taxon>Eubacteriales</taxon>
        <taxon>Clostridiaceae</taxon>
        <taxon>Clostridium</taxon>
    </lineage>
</organism>
<comment type="caution">
    <text evidence="3">The sequence shown here is derived from an EMBL/GenBank/DDBJ whole genome shotgun (WGS) entry which is preliminary data.</text>
</comment>
<keyword evidence="1" id="KW-0472">Membrane</keyword>
<keyword evidence="1" id="KW-1133">Transmembrane helix</keyword>
<dbReference type="RefSeq" id="WP_216457947.1">
    <property type="nucleotide sequence ID" value="NZ_JAHLQL010000008.1"/>
</dbReference>
<keyword evidence="3" id="KW-0689">Ribosomal protein</keyword>
<protein>
    <submittedName>
        <fullName evidence="3">Ribosomal protein L7/L12</fullName>
    </submittedName>
</protein>
<keyword evidence="1" id="KW-0812">Transmembrane</keyword>
<feature type="domain" description="Large ribosomal subunit protein bL12 C-terminal" evidence="2">
    <location>
        <begin position="58"/>
        <end position="89"/>
    </location>
</feature>
<name>A0ABS6F438_9CLOT</name>
<accession>A0ABS6F438</accession>
<keyword evidence="3" id="KW-0687">Ribonucleoprotein</keyword>
<evidence type="ECO:0000259" key="2">
    <source>
        <dbReference type="Pfam" id="PF00542"/>
    </source>
</evidence>
<proteinExistence type="predicted"/>
<sequence length="90" mass="10178">MEYTIIGVLLMATSLLIMHISELKDRMSRMNSTLQKIASKVGVEEPFIDQNELRSLIAEGKKVQAVKKVRMDLGLGLKEAKEYVDNLDKI</sequence>
<dbReference type="InterPro" id="IPR013823">
    <property type="entry name" value="Ribosomal_bL12_C"/>
</dbReference>
<reference evidence="3 4" key="1">
    <citation type="submission" date="2021-06" db="EMBL/GenBank/DDBJ databases">
        <authorList>
            <person name="Sun Q."/>
            <person name="Li D."/>
        </authorList>
    </citation>
    <scope>NUCLEOTIDE SEQUENCE [LARGE SCALE GENOMIC DNA]</scope>
    <source>
        <strain evidence="3 4">MSJ-4</strain>
    </source>
</reference>
<evidence type="ECO:0000256" key="1">
    <source>
        <dbReference type="SAM" id="Phobius"/>
    </source>
</evidence>
<gene>
    <name evidence="3" type="ORF">KQI89_16125</name>
</gene>
<dbReference type="EMBL" id="JAHLQL010000008">
    <property type="protein sequence ID" value="MBU5593277.1"/>
    <property type="molecule type" value="Genomic_DNA"/>
</dbReference>
<evidence type="ECO:0000313" key="3">
    <source>
        <dbReference type="EMBL" id="MBU5593277.1"/>
    </source>
</evidence>
<dbReference type="Pfam" id="PF00542">
    <property type="entry name" value="Ribosomal_L12"/>
    <property type="match status" value="1"/>
</dbReference>
<keyword evidence="4" id="KW-1185">Reference proteome</keyword>
<feature type="transmembrane region" description="Helical" evidence="1">
    <location>
        <begin position="6"/>
        <end position="23"/>
    </location>
</feature>